<feature type="domain" description="C2H2-type" evidence="7">
    <location>
        <begin position="1119"/>
        <end position="1147"/>
    </location>
</feature>
<feature type="compositionally biased region" description="Polar residues" evidence="6">
    <location>
        <begin position="561"/>
        <end position="570"/>
    </location>
</feature>
<dbReference type="InterPro" id="IPR013087">
    <property type="entry name" value="Znf_C2H2_type"/>
</dbReference>
<organism evidence="8 9">
    <name type="scientific">Aedes albopictus</name>
    <name type="common">Asian tiger mosquito</name>
    <name type="synonym">Stegomyia albopicta</name>
    <dbReference type="NCBI Taxonomy" id="7160"/>
    <lineage>
        <taxon>Eukaryota</taxon>
        <taxon>Metazoa</taxon>
        <taxon>Ecdysozoa</taxon>
        <taxon>Arthropoda</taxon>
        <taxon>Hexapoda</taxon>
        <taxon>Insecta</taxon>
        <taxon>Pterygota</taxon>
        <taxon>Neoptera</taxon>
        <taxon>Endopterygota</taxon>
        <taxon>Diptera</taxon>
        <taxon>Nematocera</taxon>
        <taxon>Culicoidea</taxon>
        <taxon>Culicidae</taxon>
        <taxon>Culicinae</taxon>
        <taxon>Aedini</taxon>
        <taxon>Aedes</taxon>
        <taxon>Stegomyia</taxon>
    </lineage>
</organism>
<keyword evidence="4" id="KW-0862">Zinc</keyword>
<feature type="region of interest" description="Disordered" evidence="6">
    <location>
        <begin position="583"/>
        <end position="609"/>
    </location>
</feature>
<feature type="region of interest" description="Disordered" evidence="6">
    <location>
        <begin position="1025"/>
        <end position="1056"/>
    </location>
</feature>
<feature type="compositionally biased region" description="Basic residues" evidence="6">
    <location>
        <begin position="664"/>
        <end position="676"/>
    </location>
</feature>
<dbReference type="InterPro" id="IPR050329">
    <property type="entry name" value="GLI_C2H2-zinc-finger"/>
</dbReference>
<feature type="region of interest" description="Disordered" evidence="6">
    <location>
        <begin position="1238"/>
        <end position="1267"/>
    </location>
</feature>
<keyword evidence="2" id="KW-0677">Repeat</keyword>
<feature type="compositionally biased region" description="Polar residues" evidence="6">
    <location>
        <begin position="1250"/>
        <end position="1267"/>
    </location>
</feature>
<feature type="region of interest" description="Disordered" evidence="6">
    <location>
        <begin position="853"/>
        <end position="905"/>
    </location>
</feature>
<feature type="compositionally biased region" description="Polar residues" evidence="6">
    <location>
        <begin position="588"/>
        <end position="608"/>
    </location>
</feature>
<keyword evidence="3 5" id="KW-0863">Zinc-finger</keyword>
<evidence type="ECO:0000256" key="4">
    <source>
        <dbReference type="ARBA" id="ARBA00022833"/>
    </source>
</evidence>
<feature type="domain" description="C2H2-type" evidence="7">
    <location>
        <begin position="1061"/>
        <end position="1090"/>
    </location>
</feature>
<dbReference type="Pfam" id="PF00096">
    <property type="entry name" value="zf-C2H2"/>
    <property type="match status" value="4"/>
</dbReference>
<feature type="domain" description="C2H2-type" evidence="7">
    <location>
        <begin position="1204"/>
        <end position="1231"/>
    </location>
</feature>
<feature type="region of interest" description="Disordered" evidence="6">
    <location>
        <begin position="643"/>
        <end position="699"/>
    </location>
</feature>
<dbReference type="PROSITE" id="PS00028">
    <property type="entry name" value="ZINC_FINGER_C2H2_1"/>
    <property type="match status" value="7"/>
</dbReference>
<feature type="region of interest" description="Disordered" evidence="6">
    <location>
        <begin position="721"/>
        <end position="745"/>
    </location>
</feature>
<dbReference type="Pfam" id="PF12874">
    <property type="entry name" value="zf-met"/>
    <property type="match status" value="2"/>
</dbReference>
<sequence>MEESHHRNIMDHLDMGTGGHHLQDDLSKGVLRTIHNVENGTLHFITIPPASNSREQEYIESSLLGADLLSSHIPNGMLVDYISNPGPPTPSSQYHQPTTNILDHHNNGIQTYTAEDLQTLVDASSLQTSESDRKLFLQFVNKPTGQLSHEAPVIVTNPKDLSSVNTLTEHDKLAQSAHSQALANVSHMTVPASANSFIHYHHQDQLLSTTHSNVPNLNGTGNVLNSHHGPHHHQQQHHSHPHHHHSHQIIQNTAQLQQQPTLIQTPQQQPTQQLLSSIHPMLQNDCTPAKLFHVSSSAPVSTNISINTSTNQNEQLLNVANLNSVGNHHQQPSYQLIQNTTQLQQQPTVILMPQQQPKLQILSSIHPVLQNECTPIQLFHVSSSTPVSTNVTFNASVNQNDQLLDMAHSNVDRVNGTENAVHDHQPHLHQDHSHQIIQNTAQLQQKSTLVQTPLQQPTQQFSSSNLPMLQNDNTSAKLFHVSSSAPISSSVSINTSANQNCITIPPLAPIRRVESPKRYVTYQMNVRSSSDVISTESFISREDLIDCEPRSDEDEDHEPATINTPNTHFANNYLPHKKRLAKKLGDPKSTNTPDPQFLRNTVISNDHQNVPDRCIGKETTKQFACQLCSVSFEDQLDFFTHLKGHYEPPTESPNDEGKSSDPKKKPKLPRVKHTKKLKNDKSSKVVTEDESRTSAYHTNNQSAFVAQAVSDTDNKGAYQQTDQLSAERSVLNTGGTDLETTGEFSETEDMLEGIRNVVQKVQEAVDTDTNDGLGTNLVDRNRVLTSGSVDDKAWFQSHQQQLQQQSMPVTADQSCISKPIGFGNSLDAEEIHINTGNENFVLFINKGDYQDQDMASQQNTAQHHLPPSNRQPSNSTILSHTMQQPTHDHSTSYMMGTEPSLQQPTSTIGECDMNGIQILDLGSNVIENHEIAKLVDFNLTTPTPHMNPLPSGTKFVKDPHSKHGSIAVGNNMQSEHDQEEFYLSEDDIAEDDDASDEDPDEAVLDEGQKFKARVDPVHDVSVITTCSSAPPGKQKGRKKIHGNEPDEPLNENETKKVSKKYPCAEPDCDKVFNSKTAVRYHELQHKNERPFSCSECPKNFFTSSALKVHERLHSGEKPYKCDECGRAFRQWGDMKYHQASIHSNEKTHQCEFCGKKFARRYSLVLHRKIHLNEKNHVCDICNKAFRASSYLQSHRMIHTGEKPHTCKLCQKKFRCGGDLKRHLKIHDRTKPTSCSKLKTTVQQGEEESSSVKTTPKVVNTSTPKTTKKQSASSVIDLTKIKNEDANKTWSKQTPVVTVLTKDINNAVGGSGSRIASSSSTGGAASSQLIYLTPAAGDQFRKPEGTVFLTDMGRW</sequence>
<keyword evidence="9" id="KW-1185">Reference proteome</keyword>
<evidence type="ECO:0000259" key="7">
    <source>
        <dbReference type="PROSITE" id="PS50157"/>
    </source>
</evidence>
<accession>A0ABM1ZJM4</accession>
<evidence type="ECO:0000256" key="6">
    <source>
        <dbReference type="SAM" id="MobiDB-lite"/>
    </source>
</evidence>
<reference evidence="9" key="1">
    <citation type="journal article" date="2015" name="Proc. Natl. Acad. Sci. U.S.A.">
        <title>Genome sequence of the Asian Tiger mosquito, Aedes albopictus, reveals insights into its biology, genetics, and evolution.</title>
        <authorList>
            <person name="Chen X.G."/>
            <person name="Jiang X."/>
            <person name="Gu J."/>
            <person name="Xu M."/>
            <person name="Wu Y."/>
            <person name="Deng Y."/>
            <person name="Zhang C."/>
            <person name="Bonizzoni M."/>
            <person name="Dermauw W."/>
            <person name="Vontas J."/>
            <person name="Armbruster P."/>
            <person name="Huang X."/>
            <person name="Yang Y."/>
            <person name="Zhang H."/>
            <person name="He W."/>
            <person name="Peng H."/>
            <person name="Liu Y."/>
            <person name="Wu K."/>
            <person name="Chen J."/>
            <person name="Lirakis M."/>
            <person name="Topalis P."/>
            <person name="Van Leeuwen T."/>
            <person name="Hall A.B."/>
            <person name="Jiang X."/>
            <person name="Thorpe C."/>
            <person name="Mueller R.L."/>
            <person name="Sun C."/>
            <person name="Waterhouse R.M."/>
            <person name="Yan G."/>
            <person name="Tu Z.J."/>
            <person name="Fang X."/>
            <person name="James A.A."/>
        </authorList>
    </citation>
    <scope>NUCLEOTIDE SEQUENCE [LARGE SCALE GENOMIC DNA]</scope>
    <source>
        <strain evidence="9">Foshan</strain>
    </source>
</reference>
<protein>
    <recommendedName>
        <fullName evidence="7">C2H2-type domain-containing protein</fullName>
    </recommendedName>
</protein>
<evidence type="ECO:0000256" key="5">
    <source>
        <dbReference type="PROSITE-ProRule" id="PRU00042"/>
    </source>
</evidence>
<dbReference type="Proteomes" id="UP000069940">
    <property type="component" value="Unassembled WGS sequence"/>
</dbReference>
<feature type="region of interest" description="Disordered" evidence="6">
    <location>
        <begin position="549"/>
        <end position="571"/>
    </location>
</feature>
<evidence type="ECO:0000313" key="9">
    <source>
        <dbReference type="Proteomes" id="UP000069940"/>
    </source>
</evidence>
<evidence type="ECO:0000256" key="1">
    <source>
        <dbReference type="ARBA" id="ARBA00022723"/>
    </source>
</evidence>
<feature type="region of interest" description="Disordered" evidence="6">
    <location>
        <begin position="222"/>
        <end position="250"/>
    </location>
</feature>
<feature type="compositionally biased region" description="Basic residues" evidence="6">
    <location>
        <begin position="228"/>
        <end position="247"/>
    </location>
</feature>
<reference evidence="8" key="2">
    <citation type="submission" date="2025-05" db="UniProtKB">
        <authorList>
            <consortium name="EnsemblMetazoa"/>
        </authorList>
    </citation>
    <scope>IDENTIFICATION</scope>
    <source>
        <strain evidence="8">Foshan</strain>
    </source>
</reference>
<feature type="compositionally biased region" description="Basic and acidic residues" evidence="6">
    <location>
        <begin position="677"/>
        <end position="692"/>
    </location>
</feature>
<proteinExistence type="predicted"/>
<dbReference type="Gene3D" id="3.30.160.60">
    <property type="entry name" value="Classic Zinc Finger"/>
    <property type="match status" value="5"/>
</dbReference>
<dbReference type="GeneID" id="109420029"/>
<evidence type="ECO:0000256" key="2">
    <source>
        <dbReference type="ARBA" id="ARBA00022737"/>
    </source>
</evidence>
<dbReference type="EnsemblMetazoa" id="AALFPA23_019113.R28133">
    <property type="protein sequence ID" value="AALFPA23_019113.P28133"/>
    <property type="gene ID" value="AALFPA23_019113"/>
</dbReference>
<name>A0ABM1ZJM4_AEDAL</name>
<dbReference type="SMART" id="SM00355">
    <property type="entry name" value="ZnF_C2H2"/>
    <property type="match status" value="7"/>
</dbReference>
<keyword evidence="1" id="KW-0479">Metal-binding</keyword>
<dbReference type="InterPro" id="IPR036236">
    <property type="entry name" value="Znf_C2H2_sf"/>
</dbReference>
<feature type="domain" description="C2H2-type" evidence="7">
    <location>
        <begin position="1176"/>
        <end position="1203"/>
    </location>
</feature>
<evidence type="ECO:0000313" key="8">
    <source>
        <dbReference type="EnsemblMetazoa" id="AALFPA23_019113.P28133"/>
    </source>
</evidence>
<dbReference type="PROSITE" id="PS50157">
    <property type="entry name" value="ZINC_FINGER_C2H2_2"/>
    <property type="match status" value="6"/>
</dbReference>
<evidence type="ECO:0000256" key="3">
    <source>
        <dbReference type="ARBA" id="ARBA00022771"/>
    </source>
</evidence>
<feature type="domain" description="C2H2-type" evidence="7">
    <location>
        <begin position="1148"/>
        <end position="1175"/>
    </location>
</feature>
<dbReference type="SUPFAM" id="SSF57667">
    <property type="entry name" value="beta-beta-alpha zinc fingers"/>
    <property type="match status" value="4"/>
</dbReference>
<dbReference type="PANTHER" id="PTHR19818">
    <property type="entry name" value="ZINC FINGER PROTEIN ZIC AND GLI"/>
    <property type="match status" value="1"/>
</dbReference>
<feature type="domain" description="C2H2-type" evidence="7">
    <location>
        <begin position="1091"/>
        <end position="1118"/>
    </location>
</feature>
<dbReference type="RefSeq" id="XP_029711125.2">
    <property type="nucleotide sequence ID" value="XM_029855265.2"/>
</dbReference>
<feature type="compositionally biased region" description="Polar residues" evidence="6">
    <location>
        <begin position="721"/>
        <end position="744"/>
    </location>
</feature>
<dbReference type="PANTHER" id="PTHR19818:SF139">
    <property type="entry name" value="PAIR-RULE PROTEIN ODD-PAIRED"/>
    <property type="match status" value="1"/>
</dbReference>